<feature type="compositionally biased region" description="Low complexity" evidence="4">
    <location>
        <begin position="436"/>
        <end position="447"/>
    </location>
</feature>
<dbReference type="SMART" id="SM00320">
    <property type="entry name" value="WD40"/>
    <property type="match status" value="7"/>
</dbReference>
<reference evidence="5 6" key="1">
    <citation type="submission" date="2014-04" db="EMBL/GenBank/DDBJ databases">
        <authorList>
            <consortium name="DOE Joint Genome Institute"/>
            <person name="Kuo A."/>
            <person name="Ruytinx J."/>
            <person name="Rineau F."/>
            <person name="Colpaert J."/>
            <person name="Kohler A."/>
            <person name="Nagy L.G."/>
            <person name="Floudas D."/>
            <person name="Copeland A."/>
            <person name="Barry K.W."/>
            <person name="Cichocki N."/>
            <person name="Veneault-Fourrey C."/>
            <person name="LaButti K."/>
            <person name="Lindquist E.A."/>
            <person name="Lipzen A."/>
            <person name="Lundell T."/>
            <person name="Morin E."/>
            <person name="Murat C."/>
            <person name="Sun H."/>
            <person name="Tunlid A."/>
            <person name="Henrissat B."/>
            <person name="Grigoriev I.V."/>
            <person name="Hibbett D.S."/>
            <person name="Martin F."/>
            <person name="Nordberg H.P."/>
            <person name="Cantor M.N."/>
            <person name="Hua S.X."/>
        </authorList>
    </citation>
    <scope>NUCLEOTIDE SEQUENCE [LARGE SCALE GENOMIC DNA]</scope>
    <source>
        <strain evidence="5 6">UH-Slu-Lm8-n1</strain>
    </source>
</reference>
<dbReference type="InterPro" id="IPR001680">
    <property type="entry name" value="WD40_rpt"/>
</dbReference>
<keyword evidence="6" id="KW-1185">Reference proteome</keyword>
<dbReference type="InterPro" id="IPR036322">
    <property type="entry name" value="WD40_repeat_dom_sf"/>
</dbReference>
<feature type="region of interest" description="Disordered" evidence="4">
    <location>
        <begin position="419"/>
        <end position="447"/>
    </location>
</feature>
<dbReference type="PROSITE" id="PS50294">
    <property type="entry name" value="WD_REPEATS_REGION"/>
    <property type="match status" value="5"/>
</dbReference>
<feature type="repeat" description="WD" evidence="3">
    <location>
        <begin position="243"/>
        <end position="278"/>
    </location>
</feature>
<dbReference type="PANTHER" id="PTHR19879:SF9">
    <property type="entry name" value="TRANSCRIPTION INITIATION FACTOR TFIID SUBUNIT 5"/>
    <property type="match status" value="1"/>
</dbReference>
<feature type="repeat" description="WD" evidence="3">
    <location>
        <begin position="20"/>
        <end position="61"/>
    </location>
</feature>
<keyword evidence="1 3" id="KW-0853">WD repeat</keyword>
<sequence length="498" mass="54713">MSSPPPKMKKTSAVTPCKTMRGHTKDVFSVAHLPGGQRIITCSEDGSLRLWDLKNGAQIGGEWRDKGDEEEVHVMALSPDGKNLASGGTDGTMRLWSVETGKVLAKWKGHTKPTRSVCWSPNGERVVSGSNDGTARVWDVKSGEPVRVQGLNPIKTGHKHVYAVSYSPEAKTIATGGYNESGIKIWDAKTGKLLSNIELVLDKSALSLAWTSDEKKLIAGSFDGWIRIFDTATWQQIAVLDSHDSEDYPVSSLTLFPNDRLLASTAWDGTARLWNLDTNLQVGPPLQHENYVSCAAFSADGKLLSSACADDNAYVWDIYAILKAAGLEDLLSIPDAQNSELKKKALSGADATRRPPVRPTPRRVPQGFFDDVQDYDPSSTTRRLHPDPSPHRRRSAFALSLGSRPRVLLARLPQLFRRSQPKADEPTELQQCPLGPSTSSRRSPPVVQVPALDDKKALYVAWRPKPANHNAERIKNSKWWARVVLFICCVSPPTDDGN</sequence>
<accession>A0A0D0BE47</accession>
<dbReference type="PRINTS" id="PR00320">
    <property type="entry name" value="GPROTEINBRPT"/>
</dbReference>
<dbReference type="Pfam" id="PF00400">
    <property type="entry name" value="WD40"/>
    <property type="match status" value="7"/>
</dbReference>
<feature type="repeat" description="WD" evidence="3">
    <location>
        <begin position="107"/>
        <end position="148"/>
    </location>
</feature>
<dbReference type="OrthoDB" id="2687488at2759"/>
<feature type="region of interest" description="Disordered" evidence="4">
    <location>
        <begin position="342"/>
        <end position="393"/>
    </location>
</feature>
<evidence type="ECO:0000256" key="4">
    <source>
        <dbReference type="SAM" id="MobiDB-lite"/>
    </source>
</evidence>
<keyword evidence="2" id="KW-0677">Repeat</keyword>
<dbReference type="CDD" id="cd00200">
    <property type="entry name" value="WD40"/>
    <property type="match status" value="1"/>
</dbReference>
<evidence type="ECO:0000313" key="5">
    <source>
        <dbReference type="EMBL" id="KIK41593.1"/>
    </source>
</evidence>
<evidence type="ECO:0000313" key="6">
    <source>
        <dbReference type="Proteomes" id="UP000054485"/>
    </source>
</evidence>
<dbReference type="InterPro" id="IPR020472">
    <property type="entry name" value="WD40_PAC1"/>
</dbReference>
<evidence type="ECO:0008006" key="7">
    <source>
        <dbReference type="Google" id="ProtNLM"/>
    </source>
</evidence>
<name>A0A0D0BE47_9AGAM</name>
<dbReference type="EMBL" id="KN835264">
    <property type="protein sequence ID" value="KIK41593.1"/>
    <property type="molecule type" value="Genomic_DNA"/>
</dbReference>
<protein>
    <recommendedName>
        <fullName evidence="7">WD40 repeat-like protein</fullName>
    </recommendedName>
</protein>
<dbReference type="Gene3D" id="2.130.10.10">
    <property type="entry name" value="YVTN repeat-like/Quinoprotein amine dehydrogenase"/>
    <property type="match status" value="2"/>
</dbReference>
<feature type="repeat" description="WD" evidence="3">
    <location>
        <begin position="285"/>
        <end position="318"/>
    </location>
</feature>
<dbReference type="PANTHER" id="PTHR19879">
    <property type="entry name" value="TRANSCRIPTION INITIATION FACTOR TFIID"/>
    <property type="match status" value="1"/>
</dbReference>
<dbReference type="STRING" id="930992.A0A0D0BE47"/>
<dbReference type="InParanoid" id="A0A0D0BE47"/>
<dbReference type="Proteomes" id="UP000054485">
    <property type="component" value="Unassembled WGS sequence"/>
</dbReference>
<proteinExistence type="predicted"/>
<dbReference type="InterPro" id="IPR019775">
    <property type="entry name" value="WD40_repeat_CS"/>
</dbReference>
<dbReference type="InterPro" id="IPR015943">
    <property type="entry name" value="WD40/YVTN_repeat-like_dom_sf"/>
</dbReference>
<reference evidence="6" key="2">
    <citation type="submission" date="2015-01" db="EMBL/GenBank/DDBJ databases">
        <title>Evolutionary Origins and Diversification of the Mycorrhizal Mutualists.</title>
        <authorList>
            <consortium name="DOE Joint Genome Institute"/>
            <consortium name="Mycorrhizal Genomics Consortium"/>
            <person name="Kohler A."/>
            <person name="Kuo A."/>
            <person name="Nagy L.G."/>
            <person name="Floudas D."/>
            <person name="Copeland A."/>
            <person name="Barry K.W."/>
            <person name="Cichocki N."/>
            <person name="Veneault-Fourrey C."/>
            <person name="LaButti K."/>
            <person name="Lindquist E.A."/>
            <person name="Lipzen A."/>
            <person name="Lundell T."/>
            <person name="Morin E."/>
            <person name="Murat C."/>
            <person name="Riley R."/>
            <person name="Ohm R."/>
            <person name="Sun H."/>
            <person name="Tunlid A."/>
            <person name="Henrissat B."/>
            <person name="Grigoriev I.V."/>
            <person name="Hibbett D.S."/>
            <person name="Martin F."/>
        </authorList>
    </citation>
    <scope>NUCLEOTIDE SEQUENCE [LARGE SCALE GENOMIC DNA]</scope>
    <source>
        <strain evidence="6">UH-Slu-Lm8-n1</strain>
    </source>
</reference>
<dbReference type="HOGENOM" id="CLU_000288_57_37_1"/>
<organism evidence="5 6">
    <name type="scientific">Suillus luteus UH-Slu-Lm8-n1</name>
    <dbReference type="NCBI Taxonomy" id="930992"/>
    <lineage>
        <taxon>Eukaryota</taxon>
        <taxon>Fungi</taxon>
        <taxon>Dikarya</taxon>
        <taxon>Basidiomycota</taxon>
        <taxon>Agaricomycotina</taxon>
        <taxon>Agaricomycetes</taxon>
        <taxon>Agaricomycetidae</taxon>
        <taxon>Boletales</taxon>
        <taxon>Suillineae</taxon>
        <taxon>Suillaceae</taxon>
        <taxon>Suillus</taxon>
    </lineage>
</organism>
<evidence type="ECO:0000256" key="1">
    <source>
        <dbReference type="ARBA" id="ARBA00022574"/>
    </source>
</evidence>
<evidence type="ECO:0000256" key="2">
    <source>
        <dbReference type="ARBA" id="ARBA00022737"/>
    </source>
</evidence>
<gene>
    <name evidence="5" type="ORF">CY34DRAFT_198647</name>
</gene>
<dbReference type="PROSITE" id="PS00678">
    <property type="entry name" value="WD_REPEATS_1"/>
    <property type="match status" value="4"/>
</dbReference>
<feature type="repeat" description="WD" evidence="3">
    <location>
        <begin position="65"/>
        <end position="106"/>
    </location>
</feature>
<dbReference type="PROSITE" id="PS50082">
    <property type="entry name" value="WD_REPEATS_2"/>
    <property type="match status" value="5"/>
</dbReference>
<evidence type="ECO:0000256" key="3">
    <source>
        <dbReference type="PROSITE-ProRule" id="PRU00221"/>
    </source>
</evidence>
<dbReference type="AlphaFoldDB" id="A0A0D0BE47"/>
<dbReference type="SUPFAM" id="SSF50978">
    <property type="entry name" value="WD40 repeat-like"/>
    <property type="match status" value="1"/>
</dbReference>